<dbReference type="InterPro" id="IPR006143">
    <property type="entry name" value="RND_pump_MFP"/>
</dbReference>
<dbReference type="PANTHER" id="PTHR30469:SF37">
    <property type="entry name" value="RAGD PROTEIN"/>
    <property type="match status" value="1"/>
</dbReference>
<dbReference type="Gene3D" id="2.40.420.20">
    <property type="match status" value="1"/>
</dbReference>
<dbReference type="SUPFAM" id="SSF111369">
    <property type="entry name" value="HlyD-like secretion proteins"/>
    <property type="match status" value="1"/>
</dbReference>
<feature type="domain" description="Multidrug resistance protein MdtA-like barrel-sandwich hybrid" evidence="2">
    <location>
        <begin position="86"/>
        <end position="234"/>
    </location>
</feature>
<dbReference type="RefSeq" id="WP_023174620.1">
    <property type="nucleotide sequence ID" value="NC_022600.1"/>
</dbReference>
<dbReference type="Gene3D" id="2.40.50.100">
    <property type="match status" value="1"/>
</dbReference>
<proteinExistence type="inferred from homology"/>
<dbReference type="Gene3D" id="1.10.287.470">
    <property type="entry name" value="Helix hairpin bin"/>
    <property type="match status" value="1"/>
</dbReference>
<feature type="domain" description="CusB-like beta-barrel" evidence="3">
    <location>
        <begin position="250"/>
        <end position="320"/>
    </location>
</feature>
<dbReference type="EMBL" id="CP003587">
    <property type="protein sequence ID" value="AGY59362.1"/>
    <property type="molecule type" value="Genomic_DNA"/>
</dbReference>
<comment type="similarity">
    <text evidence="1">Belongs to the membrane fusion protein (MFP) (TC 8.A.1) family.</text>
</comment>
<reference evidence="4 5" key="1">
    <citation type="journal article" date="2013" name="PLoS ONE">
        <title>Cultivation and Complete Genome Sequencing of Gloeobacter kilaueensis sp. nov., from a Lava Cave in Kilauea Caldera, Hawai'i.</title>
        <authorList>
            <person name="Saw J.H."/>
            <person name="Schatz M."/>
            <person name="Brown M.V."/>
            <person name="Kunkel D.D."/>
            <person name="Foster J.S."/>
            <person name="Shick H."/>
            <person name="Christensen S."/>
            <person name="Hou S."/>
            <person name="Wan X."/>
            <person name="Donachie S.P."/>
        </authorList>
    </citation>
    <scope>NUCLEOTIDE SEQUENCE [LARGE SCALE GENOMIC DNA]</scope>
    <source>
        <strain evidence="5">JS</strain>
    </source>
</reference>
<dbReference type="GO" id="GO:0015562">
    <property type="term" value="F:efflux transmembrane transporter activity"/>
    <property type="evidence" value="ECO:0007669"/>
    <property type="project" value="TreeGrafter"/>
</dbReference>
<protein>
    <submittedName>
        <fullName evidence="4">Efflux transporter, RND family, MFP subunit</fullName>
    </submittedName>
</protein>
<evidence type="ECO:0000256" key="1">
    <source>
        <dbReference type="ARBA" id="ARBA00009477"/>
    </source>
</evidence>
<dbReference type="Pfam" id="PF25954">
    <property type="entry name" value="Beta-barrel_RND_2"/>
    <property type="match status" value="1"/>
</dbReference>
<evidence type="ECO:0000259" key="2">
    <source>
        <dbReference type="Pfam" id="PF25917"/>
    </source>
</evidence>
<organism evidence="4 5">
    <name type="scientific">Gloeobacter kilaueensis (strain ATCC BAA-2537 / CCAP 1431/1 / ULC 316 / JS1)</name>
    <dbReference type="NCBI Taxonomy" id="1183438"/>
    <lineage>
        <taxon>Bacteria</taxon>
        <taxon>Bacillati</taxon>
        <taxon>Cyanobacteriota</taxon>
        <taxon>Cyanophyceae</taxon>
        <taxon>Gloeobacterales</taxon>
        <taxon>Gloeobacteraceae</taxon>
        <taxon>Gloeobacter</taxon>
    </lineage>
</organism>
<dbReference type="GO" id="GO:1990281">
    <property type="term" value="C:efflux pump complex"/>
    <property type="evidence" value="ECO:0007669"/>
    <property type="project" value="TreeGrafter"/>
</dbReference>
<dbReference type="HOGENOM" id="CLU_018816_1_4_3"/>
<dbReference type="FunFam" id="2.40.30.170:FF:000010">
    <property type="entry name" value="Efflux RND transporter periplasmic adaptor subunit"/>
    <property type="match status" value="1"/>
</dbReference>
<name>U5QK78_GLOK1</name>
<dbReference type="eggNOG" id="COG0845">
    <property type="taxonomic scope" value="Bacteria"/>
</dbReference>
<dbReference type="Proteomes" id="UP000017396">
    <property type="component" value="Chromosome"/>
</dbReference>
<dbReference type="NCBIfam" id="TIGR01730">
    <property type="entry name" value="RND_mfp"/>
    <property type="match status" value="1"/>
</dbReference>
<dbReference type="KEGG" id="glj:GKIL_3116"/>
<dbReference type="InterPro" id="IPR058625">
    <property type="entry name" value="MdtA-like_BSH"/>
</dbReference>
<dbReference type="Gene3D" id="2.40.30.170">
    <property type="match status" value="1"/>
</dbReference>
<sequence>MASEKSAKKAFSLKGPLLLVAIVAGLAGLFALGFLPRLQRQRTLEAEAGELASKPAAVSIVRPTRSGRTTAVRLPGNIQALSDTVINARADGYLERRTVDIGDRVQAGQLLAVIETPELDQQVNQQRSNLAQAQADLKQRQVNLDLYRTTLERWQNLGRQGAVARQDVDERTSTYQAQLEAVAAQQATIRSQQAELNRLLALQNFKQVRSPYAGIITARNVDNGALVSSSGNTRTNLFTVAKTDRVRIFINVPQPFAPGVKVGQSAHVLVQEYPAPFTGRITRTAGALDPASRTMLTEVQVDNRDGRLLPGMYAQVELSGRRTAPPLVIPASTLIVRAAGPEVAVVGINSTIHLQKIALGRDFGDTVEVVSGLTGNEQLVVNPTDDAVPGAKVQVERGAGPS</sequence>
<dbReference type="OrthoDB" id="9806939at2"/>
<dbReference type="InterPro" id="IPR058792">
    <property type="entry name" value="Beta-barrel_RND_2"/>
</dbReference>
<dbReference type="PANTHER" id="PTHR30469">
    <property type="entry name" value="MULTIDRUG RESISTANCE PROTEIN MDTA"/>
    <property type="match status" value="1"/>
</dbReference>
<evidence type="ECO:0000313" key="4">
    <source>
        <dbReference type="EMBL" id="AGY59362.1"/>
    </source>
</evidence>
<accession>U5QK78</accession>
<keyword evidence="5" id="KW-1185">Reference proteome</keyword>
<evidence type="ECO:0000259" key="3">
    <source>
        <dbReference type="Pfam" id="PF25954"/>
    </source>
</evidence>
<gene>
    <name evidence="4" type="ORF">GKIL_3116</name>
</gene>
<evidence type="ECO:0000313" key="5">
    <source>
        <dbReference type="Proteomes" id="UP000017396"/>
    </source>
</evidence>
<dbReference type="STRING" id="1183438.GKIL_3116"/>
<dbReference type="AlphaFoldDB" id="U5QK78"/>
<dbReference type="Pfam" id="PF25917">
    <property type="entry name" value="BSH_RND"/>
    <property type="match status" value="1"/>
</dbReference>